<feature type="compositionally biased region" description="Low complexity" evidence="1">
    <location>
        <begin position="505"/>
        <end position="516"/>
    </location>
</feature>
<dbReference type="SUPFAM" id="SSF52540">
    <property type="entry name" value="P-loop containing nucleoside triphosphate hydrolases"/>
    <property type="match status" value="1"/>
</dbReference>
<evidence type="ECO:0000256" key="2">
    <source>
        <dbReference type="SAM" id="Phobius"/>
    </source>
</evidence>
<keyword evidence="2" id="KW-0812">Transmembrane</keyword>
<dbReference type="Gene3D" id="3.40.50.300">
    <property type="entry name" value="P-loop containing nucleotide triphosphate hydrolases"/>
    <property type="match status" value="1"/>
</dbReference>
<protein>
    <recommendedName>
        <fullName evidence="4">Sulfotransferase domain-containing protein</fullName>
    </recommendedName>
</protein>
<accession>A0A7S4RDG1</accession>
<keyword evidence="2" id="KW-0472">Membrane</keyword>
<feature type="region of interest" description="Disordered" evidence="1">
    <location>
        <begin position="557"/>
        <end position="580"/>
    </location>
</feature>
<feature type="region of interest" description="Disordered" evidence="1">
    <location>
        <begin position="330"/>
        <end position="353"/>
    </location>
</feature>
<feature type="compositionally biased region" description="Low complexity" evidence="1">
    <location>
        <begin position="330"/>
        <end position="342"/>
    </location>
</feature>
<reference evidence="3" key="1">
    <citation type="submission" date="2021-01" db="EMBL/GenBank/DDBJ databases">
        <authorList>
            <person name="Corre E."/>
            <person name="Pelletier E."/>
            <person name="Niang G."/>
            <person name="Scheremetjew M."/>
            <person name="Finn R."/>
            <person name="Kale V."/>
            <person name="Holt S."/>
            <person name="Cochrane G."/>
            <person name="Meng A."/>
            <person name="Brown T."/>
            <person name="Cohen L."/>
        </authorList>
    </citation>
    <scope>NUCLEOTIDE SEQUENCE</scope>
    <source>
        <strain evidence="3">GSO104</strain>
    </source>
</reference>
<gene>
    <name evidence="3" type="ORF">DBRI00130_LOCUS16576</name>
</gene>
<keyword evidence="2" id="KW-1133">Transmembrane helix</keyword>
<name>A0A7S4RDG1_9STRA</name>
<organism evidence="3">
    <name type="scientific">Ditylum brightwellii</name>
    <dbReference type="NCBI Taxonomy" id="49249"/>
    <lineage>
        <taxon>Eukaryota</taxon>
        <taxon>Sar</taxon>
        <taxon>Stramenopiles</taxon>
        <taxon>Ochrophyta</taxon>
        <taxon>Bacillariophyta</taxon>
        <taxon>Mediophyceae</taxon>
        <taxon>Lithodesmiophycidae</taxon>
        <taxon>Lithodesmiales</taxon>
        <taxon>Lithodesmiaceae</taxon>
        <taxon>Ditylum</taxon>
    </lineage>
</organism>
<proteinExistence type="predicted"/>
<evidence type="ECO:0000313" key="3">
    <source>
        <dbReference type="EMBL" id="CAE4610448.1"/>
    </source>
</evidence>
<evidence type="ECO:0000256" key="1">
    <source>
        <dbReference type="SAM" id="MobiDB-lite"/>
    </source>
</evidence>
<evidence type="ECO:0008006" key="4">
    <source>
        <dbReference type="Google" id="ProtNLM"/>
    </source>
</evidence>
<sequence length="580" mass="65994">MSKSNTKMQRVRFGAALGIGMMMAVSILEVPSLMSREMQRHRQMWVALENGGCDVTPPVPADVPVKAIFAANYPGSGTKMLWNLIEALTGIPTADEWEYNYEDGSAVAIKTHYPHESGHLPEYAEEVPRAIVLLRNPKYAIASLHNYIFEFNNNLPMHSTRAPEDAWLRWRDENFRQSLKQWYDFIVFWMDTYEPTSRLIVTYEGLVDPEWGAKAAANIAAFLAQNQNVHPVAAESIPCVWRSVVKYHEDPRFVEAALQAMEQQPQVETQLEQQPEFQMEQPQPESQMEPQPEQYQMEPQPEQYQPEPPQLRRRLQEPSEMMPQEYPMPEEQVEQQEFTTEQPYEEVPQQPAAPQGYSQTFFNPSSLRSGPEEKPYTAVQLGMMIDQMQILKTRYQNDQALANVLDAYIRDLMRTPVAPVTAQVPLEGEEEEEVQAPMEGEEVQLPMDGEEVQQEAADTYASSVEGEQLPMDGEEMPPPMDGEEISTQETVETYPSSVEGEQISPEEAQPPMAEEEMQPPMAEGEVYHPMDAEESFILSHLSETERNLLAMKNSQITTEQAESPVEPTYSEVEAVALPEE</sequence>
<dbReference type="EMBL" id="HBNS01020914">
    <property type="protein sequence ID" value="CAE4610448.1"/>
    <property type="molecule type" value="Transcribed_RNA"/>
</dbReference>
<feature type="compositionally biased region" description="Polar residues" evidence="1">
    <location>
        <begin position="487"/>
        <end position="496"/>
    </location>
</feature>
<feature type="transmembrane region" description="Helical" evidence="2">
    <location>
        <begin position="12"/>
        <end position="34"/>
    </location>
</feature>
<dbReference type="AlphaFoldDB" id="A0A7S4RDG1"/>
<feature type="region of interest" description="Disordered" evidence="1">
    <location>
        <begin position="264"/>
        <end position="309"/>
    </location>
</feature>
<feature type="region of interest" description="Disordered" evidence="1">
    <location>
        <begin position="469"/>
        <end position="516"/>
    </location>
</feature>
<dbReference type="InterPro" id="IPR027417">
    <property type="entry name" value="P-loop_NTPase"/>
</dbReference>
<feature type="compositionally biased region" description="Low complexity" evidence="1">
    <location>
        <begin position="264"/>
        <end position="305"/>
    </location>
</feature>